<name>A0A8J3BSA1_9ACTN</name>
<dbReference type="GO" id="GO:0043531">
    <property type="term" value="F:ADP binding"/>
    <property type="evidence" value="ECO:0007669"/>
    <property type="project" value="InterPro"/>
</dbReference>
<dbReference type="Pfam" id="PF03704">
    <property type="entry name" value="BTAD"/>
    <property type="match status" value="1"/>
</dbReference>
<dbReference type="InterPro" id="IPR027417">
    <property type="entry name" value="P-loop_NTPase"/>
</dbReference>
<comment type="similarity">
    <text evidence="1">Belongs to the AfsR/DnrI/RedD regulatory family.</text>
</comment>
<dbReference type="InterPro" id="IPR051677">
    <property type="entry name" value="AfsR-DnrI-RedD_regulator"/>
</dbReference>
<evidence type="ECO:0000256" key="4">
    <source>
        <dbReference type="ARBA" id="ARBA00023163"/>
    </source>
</evidence>
<keyword evidence="4" id="KW-0804">Transcription</keyword>
<gene>
    <name evidence="7" type="ORF">GCM10012284_03170</name>
</gene>
<keyword evidence="2" id="KW-0805">Transcription regulation</keyword>
<dbReference type="PANTHER" id="PTHR35807">
    <property type="entry name" value="TRANSCRIPTIONAL REGULATOR REDD-RELATED"/>
    <property type="match status" value="1"/>
</dbReference>
<dbReference type="Gene3D" id="1.10.10.10">
    <property type="entry name" value="Winged helix-like DNA-binding domain superfamily/Winged helix DNA-binding domain"/>
    <property type="match status" value="1"/>
</dbReference>
<reference evidence="7" key="1">
    <citation type="journal article" date="2014" name="Int. J. Syst. Evol. Microbiol.">
        <title>Complete genome sequence of Corynebacterium casei LMG S-19264T (=DSM 44701T), isolated from a smear-ripened cheese.</title>
        <authorList>
            <consortium name="US DOE Joint Genome Institute (JGI-PGF)"/>
            <person name="Walter F."/>
            <person name="Albersmeier A."/>
            <person name="Kalinowski J."/>
            <person name="Ruckert C."/>
        </authorList>
    </citation>
    <scope>NUCLEOTIDE SEQUENCE</scope>
    <source>
        <strain evidence="7">CGMCC 4.7299</strain>
    </source>
</reference>
<evidence type="ECO:0000313" key="7">
    <source>
        <dbReference type="EMBL" id="GGK72685.1"/>
    </source>
</evidence>
<dbReference type="SUPFAM" id="SSF48452">
    <property type="entry name" value="TPR-like"/>
    <property type="match status" value="1"/>
</dbReference>
<evidence type="ECO:0000259" key="6">
    <source>
        <dbReference type="PROSITE" id="PS51755"/>
    </source>
</evidence>
<reference evidence="7" key="2">
    <citation type="submission" date="2020-09" db="EMBL/GenBank/DDBJ databases">
        <authorList>
            <person name="Sun Q."/>
            <person name="Zhou Y."/>
        </authorList>
    </citation>
    <scope>NUCLEOTIDE SEQUENCE</scope>
    <source>
        <strain evidence="7">CGMCC 4.7299</strain>
    </source>
</reference>
<dbReference type="InterPro" id="IPR036388">
    <property type="entry name" value="WH-like_DNA-bd_sf"/>
</dbReference>
<sequence>MEFRILGPVEAQAGGAALDLGTAKQRAILAVLLIDADAPVSLECLVDRVWGDAPPPQVRRVVQAHLSRIRAVLASAAQVTGEPVALSRRSSAYRLHIDRDRVDLHRVRGLVRQAKSMPDCSPERAALLTEALGRWQGEPLTGVAGDWFARMRESLVQNRLDLVAEWADLHIELGRHQPVIELVGPLAAEHPLLESLAEPLMRALHAMGRRGQALACYARTRSGLAEQLGADPGSALQAVHAAILRGEESDSSGAELRSPSARVTAHRQLRPDIGEFVGRAQEIAALVSAGSAAGRRDRDTAMTAVLIEGMAGVGKTRLALHAAHRLVAGGDFADGQLYLDLGGRVAPETALESLLRLLGVDGSALPGELAQRSSLLRDRLAGRRVLLVYDDAADEKQLEPLLPGSSTCMVVVTSRRALALPGLRTLHLDGFTMEEGLALLGTVAGGTRLMAEPEAAAAVVARCGYLPLAVALAAHRLQARPAWPLAHLADRLRDPSHVLDELTIGQSSVERVIATAYDMLTAHQQRVLRQCARQPGTEVSAGPIAAVTGDPPTWIDRSLEALLDQNLLRQRRVGRYEMHELVRAFAARRAHAGDPPAALRDAPSKCVPAT</sequence>
<keyword evidence="8" id="KW-1185">Reference proteome</keyword>
<dbReference type="Gene3D" id="1.25.40.10">
    <property type="entry name" value="Tetratricopeptide repeat domain"/>
    <property type="match status" value="1"/>
</dbReference>
<dbReference type="SMART" id="SM01043">
    <property type="entry name" value="BTAD"/>
    <property type="match status" value="1"/>
</dbReference>
<accession>A0A8J3BSA1</accession>
<dbReference type="PRINTS" id="PR00364">
    <property type="entry name" value="DISEASERSIST"/>
</dbReference>
<evidence type="ECO:0000256" key="1">
    <source>
        <dbReference type="ARBA" id="ARBA00005820"/>
    </source>
</evidence>
<dbReference type="PROSITE" id="PS51755">
    <property type="entry name" value="OMPR_PHOB"/>
    <property type="match status" value="1"/>
</dbReference>
<dbReference type="CDD" id="cd15831">
    <property type="entry name" value="BTAD"/>
    <property type="match status" value="1"/>
</dbReference>
<protein>
    <recommendedName>
        <fullName evidence="6">OmpR/PhoB-type domain-containing protein</fullName>
    </recommendedName>
</protein>
<dbReference type="GO" id="GO:0006355">
    <property type="term" value="P:regulation of DNA-templated transcription"/>
    <property type="evidence" value="ECO:0007669"/>
    <property type="project" value="InterPro"/>
</dbReference>
<dbReference type="InterPro" id="IPR001867">
    <property type="entry name" value="OmpR/PhoB-type_DNA-bd"/>
</dbReference>
<organism evidence="7 8">
    <name type="scientific">Mangrovihabitans endophyticus</name>
    <dbReference type="NCBI Taxonomy" id="1751298"/>
    <lineage>
        <taxon>Bacteria</taxon>
        <taxon>Bacillati</taxon>
        <taxon>Actinomycetota</taxon>
        <taxon>Actinomycetes</taxon>
        <taxon>Micromonosporales</taxon>
        <taxon>Micromonosporaceae</taxon>
        <taxon>Mangrovihabitans</taxon>
    </lineage>
</organism>
<dbReference type="InterPro" id="IPR002182">
    <property type="entry name" value="NB-ARC"/>
</dbReference>
<keyword evidence="3 5" id="KW-0238">DNA-binding</keyword>
<dbReference type="Pfam" id="PF00931">
    <property type="entry name" value="NB-ARC"/>
    <property type="match status" value="1"/>
</dbReference>
<dbReference type="SUPFAM" id="SSF46894">
    <property type="entry name" value="C-terminal effector domain of the bipartite response regulators"/>
    <property type="match status" value="1"/>
</dbReference>
<feature type="DNA-binding region" description="OmpR/PhoB-type" evidence="5">
    <location>
        <begin position="1"/>
        <end position="97"/>
    </location>
</feature>
<dbReference type="EMBL" id="BMMX01000001">
    <property type="protein sequence ID" value="GGK72685.1"/>
    <property type="molecule type" value="Genomic_DNA"/>
</dbReference>
<dbReference type="PANTHER" id="PTHR35807:SF1">
    <property type="entry name" value="TRANSCRIPTIONAL REGULATOR REDD"/>
    <property type="match status" value="1"/>
</dbReference>
<dbReference type="InterPro" id="IPR016032">
    <property type="entry name" value="Sig_transdc_resp-reg_C-effctor"/>
</dbReference>
<evidence type="ECO:0000256" key="5">
    <source>
        <dbReference type="PROSITE-ProRule" id="PRU01091"/>
    </source>
</evidence>
<feature type="domain" description="OmpR/PhoB-type" evidence="6">
    <location>
        <begin position="1"/>
        <end position="97"/>
    </location>
</feature>
<evidence type="ECO:0000256" key="3">
    <source>
        <dbReference type="ARBA" id="ARBA00023125"/>
    </source>
</evidence>
<dbReference type="GO" id="GO:0003677">
    <property type="term" value="F:DNA binding"/>
    <property type="evidence" value="ECO:0007669"/>
    <property type="project" value="UniProtKB-UniRule"/>
</dbReference>
<dbReference type="SUPFAM" id="SSF52540">
    <property type="entry name" value="P-loop containing nucleoside triphosphate hydrolases"/>
    <property type="match status" value="1"/>
</dbReference>
<dbReference type="GO" id="GO:0000160">
    <property type="term" value="P:phosphorelay signal transduction system"/>
    <property type="evidence" value="ECO:0007669"/>
    <property type="project" value="InterPro"/>
</dbReference>
<dbReference type="Proteomes" id="UP000656042">
    <property type="component" value="Unassembled WGS sequence"/>
</dbReference>
<evidence type="ECO:0000313" key="8">
    <source>
        <dbReference type="Proteomes" id="UP000656042"/>
    </source>
</evidence>
<proteinExistence type="inferred from homology"/>
<comment type="caution">
    <text evidence="7">The sequence shown here is derived from an EMBL/GenBank/DDBJ whole genome shotgun (WGS) entry which is preliminary data.</text>
</comment>
<dbReference type="InterPro" id="IPR005158">
    <property type="entry name" value="BTAD"/>
</dbReference>
<dbReference type="InterPro" id="IPR011990">
    <property type="entry name" value="TPR-like_helical_dom_sf"/>
</dbReference>
<dbReference type="AlphaFoldDB" id="A0A8J3BSA1"/>
<dbReference type="Pfam" id="PF00486">
    <property type="entry name" value="Trans_reg_C"/>
    <property type="match status" value="1"/>
</dbReference>
<dbReference type="SMART" id="SM00862">
    <property type="entry name" value="Trans_reg_C"/>
    <property type="match status" value="1"/>
</dbReference>
<evidence type="ECO:0000256" key="2">
    <source>
        <dbReference type="ARBA" id="ARBA00023015"/>
    </source>
</evidence>